<keyword evidence="4 7" id="KW-0808">Transferase</keyword>
<dbReference type="InterPro" id="IPR035996">
    <property type="entry name" value="4pyrrol_Methylase_sf"/>
</dbReference>
<dbReference type="InterPro" id="IPR050714">
    <property type="entry name" value="Cobalamin_biosynth_MTase"/>
</dbReference>
<dbReference type="Gene3D" id="3.40.1010.10">
    <property type="entry name" value="Cobalt-precorrin-4 Transmethylase, Domain 1"/>
    <property type="match status" value="1"/>
</dbReference>
<dbReference type="PANTHER" id="PTHR43182:SF1">
    <property type="entry name" value="COBALT-PRECORRIN-7 C(5)-METHYLTRANSFERASE"/>
    <property type="match status" value="1"/>
</dbReference>
<organism evidence="7 8">
    <name type="scientific">Prochlorococcus marinus str. MIT 9116</name>
    <dbReference type="NCBI Taxonomy" id="167544"/>
    <lineage>
        <taxon>Bacteria</taxon>
        <taxon>Bacillati</taxon>
        <taxon>Cyanobacteriota</taxon>
        <taxon>Cyanophyceae</taxon>
        <taxon>Synechococcales</taxon>
        <taxon>Prochlorococcaceae</taxon>
        <taxon>Prochlorococcus</taxon>
    </lineage>
</organism>
<dbReference type="PANTHER" id="PTHR43182">
    <property type="entry name" value="COBALT-PRECORRIN-6B C(15)-METHYLTRANSFERASE (DECARBOXYLATING)"/>
    <property type="match status" value="1"/>
</dbReference>
<evidence type="ECO:0000313" key="8">
    <source>
        <dbReference type="Proteomes" id="UP000030491"/>
    </source>
</evidence>
<dbReference type="NCBIfam" id="TIGR02467">
    <property type="entry name" value="CbiE"/>
    <property type="match status" value="1"/>
</dbReference>
<evidence type="ECO:0000259" key="6">
    <source>
        <dbReference type="Pfam" id="PF00590"/>
    </source>
</evidence>
<dbReference type="UniPathway" id="UPA00148"/>
<evidence type="ECO:0000256" key="3">
    <source>
        <dbReference type="ARBA" id="ARBA00022603"/>
    </source>
</evidence>
<dbReference type="RefSeq" id="WP_032513063.1">
    <property type="nucleotide sequence ID" value="NZ_JNAJ01000004.1"/>
</dbReference>
<comment type="caution">
    <text evidence="7">The sequence shown here is derived from an EMBL/GenBank/DDBJ whole genome shotgun (WGS) entry which is preliminary data.</text>
</comment>
<feature type="domain" description="Tetrapyrrole methylase" evidence="6">
    <location>
        <begin position="62"/>
        <end position="201"/>
    </location>
</feature>
<keyword evidence="5" id="KW-0949">S-adenosyl-L-methionine</keyword>
<reference evidence="8" key="1">
    <citation type="journal article" date="2014" name="Sci. Data">
        <title>Genomes of diverse isolates of the marine cyanobacterium Prochlorococcus.</title>
        <authorList>
            <person name="Biller S."/>
            <person name="Berube P."/>
            <person name="Thompson J."/>
            <person name="Kelly L."/>
            <person name="Roggensack S."/>
            <person name="Awad L."/>
            <person name="Roache-Johnson K."/>
            <person name="Ding H."/>
            <person name="Giovannoni S.J."/>
            <person name="Moore L.R."/>
            <person name="Chisholm S.W."/>
        </authorList>
    </citation>
    <scope>NUCLEOTIDE SEQUENCE [LARGE SCALE GENOMIC DNA]</scope>
</reference>
<evidence type="ECO:0000256" key="2">
    <source>
        <dbReference type="ARBA" id="ARBA00022573"/>
    </source>
</evidence>
<evidence type="ECO:0000256" key="4">
    <source>
        <dbReference type="ARBA" id="ARBA00022679"/>
    </source>
</evidence>
<name>A0A0A1ZY89_PROMR</name>
<accession>A0A0A1ZY89</accession>
<dbReference type="Gene3D" id="3.40.50.150">
    <property type="entry name" value="Vaccinia Virus protein VP39"/>
    <property type="match status" value="1"/>
</dbReference>
<dbReference type="GO" id="GO:0008276">
    <property type="term" value="F:protein methyltransferase activity"/>
    <property type="evidence" value="ECO:0007669"/>
    <property type="project" value="InterPro"/>
</dbReference>
<dbReference type="NCBIfam" id="TIGR02469">
    <property type="entry name" value="CbiT"/>
    <property type="match status" value="1"/>
</dbReference>
<dbReference type="InterPro" id="IPR000878">
    <property type="entry name" value="4pyrrol_Mease"/>
</dbReference>
<keyword evidence="2" id="KW-0169">Cobalamin biosynthesis</keyword>
<evidence type="ECO:0000313" key="7">
    <source>
        <dbReference type="EMBL" id="KGF93118.1"/>
    </source>
</evidence>
<dbReference type="SUPFAM" id="SSF53790">
    <property type="entry name" value="Tetrapyrrole methylase"/>
    <property type="match status" value="1"/>
</dbReference>
<dbReference type="InterPro" id="IPR012818">
    <property type="entry name" value="CbiE"/>
</dbReference>
<dbReference type="Pfam" id="PF00590">
    <property type="entry name" value="TP_methylase"/>
    <property type="match status" value="1"/>
</dbReference>
<dbReference type="AlphaFoldDB" id="A0A0A1ZY89"/>
<dbReference type="InterPro" id="IPR006365">
    <property type="entry name" value="Cbl_synth_CobL"/>
</dbReference>
<proteinExistence type="predicted"/>
<sequence>MTEVNRKIHVVGINSYIFRDLSSKLQDLFLKTENIAVPNSYFEEIKSWSENDLGKKKSFFSSNSNNELLNWLRSQKTDVILISRGDPLWFGIGRILLENFKKDELSFYPSNTCIQLAFNKLKIPWQDSVSVSIHGRDSTKLIGALKARPKSLTIITDSNKRSLEIIKKNLSELNLIDLYDIWLCEELGFDNENIRKLNLKESLPSDISSLNIVILTQTKKIYSNHNLPLFGISDHIFKTFDDRPNLFTKREVRIQILADLELPKNGVIWDIGAGCGSIGLEALKLRPNLNLFCIDQRIGSKALILENSKRLGVEPKFIFEEDINNTLNTRNLSSFEKPNRLVIGGCDKKTKLQIINTLAEGMSIGDIIVIPIIDIHNIKELKKELEDNNFKTNLNLIQTYKSLSIAEGMRLEPNNPIFLLKGKK</sequence>
<dbReference type="GO" id="GO:0009236">
    <property type="term" value="P:cobalamin biosynthetic process"/>
    <property type="evidence" value="ECO:0007669"/>
    <property type="project" value="UniProtKB-UniPathway"/>
</dbReference>
<dbReference type="PIRSF" id="PIRSF036428">
    <property type="entry name" value="CobL"/>
    <property type="match status" value="1"/>
</dbReference>
<dbReference type="CDD" id="cd11644">
    <property type="entry name" value="Precorrin-6Y-MT"/>
    <property type="match status" value="1"/>
</dbReference>
<dbReference type="InterPro" id="IPR014008">
    <property type="entry name" value="Cbl_synth_MTase_CbiT"/>
</dbReference>
<protein>
    <submittedName>
        <fullName evidence="7">Cobalt-precorrin-6y C5-methyltransferase</fullName>
        <ecNumber evidence="7">2.1.1.-</ecNumber>
    </submittedName>
</protein>
<dbReference type="EMBL" id="JNAJ01000004">
    <property type="protein sequence ID" value="KGF93118.1"/>
    <property type="molecule type" value="Genomic_DNA"/>
</dbReference>
<dbReference type="InterPro" id="IPR014776">
    <property type="entry name" value="4pyrrole_Mease_sub2"/>
</dbReference>
<dbReference type="GO" id="GO:0032259">
    <property type="term" value="P:methylation"/>
    <property type="evidence" value="ECO:0007669"/>
    <property type="project" value="UniProtKB-KW"/>
</dbReference>
<dbReference type="OrthoDB" id="9780707at2"/>
<dbReference type="EC" id="2.1.1.-" evidence="7"/>
<dbReference type="InterPro" id="IPR014777">
    <property type="entry name" value="4pyrrole_Mease_sub1"/>
</dbReference>
<dbReference type="SUPFAM" id="SSF53335">
    <property type="entry name" value="S-adenosyl-L-methionine-dependent methyltransferases"/>
    <property type="match status" value="1"/>
</dbReference>
<gene>
    <name evidence="7" type="ORF">EU93_0294</name>
</gene>
<keyword evidence="3 7" id="KW-0489">Methyltransferase</keyword>
<dbReference type="Gene3D" id="3.30.950.10">
    <property type="entry name" value="Methyltransferase, Cobalt-precorrin-4 Transmethylase, Domain 2"/>
    <property type="match status" value="1"/>
</dbReference>
<comment type="pathway">
    <text evidence="1">Cofactor biosynthesis; adenosylcobalamin biosynthesis.</text>
</comment>
<evidence type="ECO:0000256" key="5">
    <source>
        <dbReference type="ARBA" id="ARBA00022691"/>
    </source>
</evidence>
<evidence type="ECO:0000256" key="1">
    <source>
        <dbReference type="ARBA" id="ARBA00004953"/>
    </source>
</evidence>
<dbReference type="InterPro" id="IPR029063">
    <property type="entry name" value="SAM-dependent_MTases_sf"/>
</dbReference>
<dbReference type="Proteomes" id="UP000030491">
    <property type="component" value="Unassembled WGS sequence"/>
</dbReference>